<dbReference type="AlphaFoldDB" id="A0A1N6QTN7"/>
<feature type="transmembrane region" description="Helical" evidence="1">
    <location>
        <begin position="53"/>
        <end position="71"/>
    </location>
</feature>
<keyword evidence="3" id="KW-1185">Reference proteome</keyword>
<protein>
    <recommendedName>
        <fullName evidence="4">VanZ like family protein</fullName>
    </recommendedName>
</protein>
<evidence type="ECO:0008006" key="4">
    <source>
        <dbReference type="Google" id="ProtNLM"/>
    </source>
</evidence>
<organism evidence="2 3">
    <name type="scientific">Solilutibacter tolerans</name>
    <dbReference type="NCBI Taxonomy" id="1604334"/>
    <lineage>
        <taxon>Bacteria</taxon>
        <taxon>Pseudomonadati</taxon>
        <taxon>Pseudomonadota</taxon>
        <taxon>Gammaproteobacteria</taxon>
        <taxon>Lysobacterales</taxon>
        <taxon>Lysobacteraceae</taxon>
        <taxon>Solilutibacter</taxon>
    </lineage>
</organism>
<evidence type="ECO:0000313" key="2">
    <source>
        <dbReference type="EMBL" id="SIQ19943.1"/>
    </source>
</evidence>
<dbReference type="Proteomes" id="UP000241788">
    <property type="component" value="Unassembled WGS sequence"/>
</dbReference>
<evidence type="ECO:0000256" key="1">
    <source>
        <dbReference type="SAM" id="Phobius"/>
    </source>
</evidence>
<evidence type="ECO:0000313" key="3">
    <source>
        <dbReference type="Proteomes" id="UP000241788"/>
    </source>
</evidence>
<gene>
    <name evidence="2" type="ORF">SAMN05421546_0800</name>
</gene>
<keyword evidence="1" id="KW-0812">Transmembrane</keyword>
<feature type="transmembrane region" description="Helical" evidence="1">
    <location>
        <begin position="83"/>
        <end position="100"/>
    </location>
</feature>
<keyword evidence="1" id="KW-1133">Transmembrane helix</keyword>
<dbReference type="STRING" id="1604334.SAMN05421546_0800"/>
<feature type="transmembrane region" description="Helical" evidence="1">
    <location>
        <begin position="23"/>
        <end position="46"/>
    </location>
</feature>
<name>A0A1N6QTN7_9GAMM</name>
<dbReference type="EMBL" id="FTLW01000002">
    <property type="protein sequence ID" value="SIQ19943.1"/>
    <property type="molecule type" value="Genomic_DNA"/>
</dbReference>
<accession>A0A1N6QTN7</accession>
<sequence>MLFFGRKPGVFRQDFITSLAPDFYSHVSNLSISYILYATAGYVCLLAGAKMRLIVLIGLLLILINVTYEYLIPLLNTRDPVDAIYGVGGTLLAFIVLAGIDRFGLFDTPNGSTTT</sequence>
<proteinExistence type="predicted"/>
<reference evidence="3" key="1">
    <citation type="submission" date="2017-01" db="EMBL/GenBank/DDBJ databases">
        <authorList>
            <person name="Varghese N."/>
            <person name="Submissions S."/>
        </authorList>
    </citation>
    <scope>NUCLEOTIDE SEQUENCE [LARGE SCALE GENOMIC DNA]</scope>
    <source>
        <strain evidence="3">UM1</strain>
    </source>
</reference>
<keyword evidence="1" id="KW-0472">Membrane</keyword>